<dbReference type="EMBL" id="SRLO01000067">
    <property type="protein sequence ID" value="TNN79130.1"/>
    <property type="molecule type" value="Genomic_DNA"/>
</dbReference>
<reference evidence="2 3" key="1">
    <citation type="submission" date="2019-03" db="EMBL/GenBank/DDBJ databases">
        <title>First draft genome of Liparis tanakae, snailfish: a comprehensive survey of snailfish specific genes.</title>
        <authorList>
            <person name="Kim W."/>
            <person name="Song I."/>
            <person name="Jeong J.-H."/>
            <person name="Kim D."/>
            <person name="Kim S."/>
            <person name="Ryu S."/>
            <person name="Song J.Y."/>
            <person name="Lee S.K."/>
        </authorList>
    </citation>
    <scope>NUCLEOTIDE SEQUENCE [LARGE SCALE GENOMIC DNA]</scope>
    <source>
        <tissue evidence="2">Muscle</tissue>
    </source>
</reference>
<evidence type="ECO:0000313" key="2">
    <source>
        <dbReference type="EMBL" id="TNN79130.1"/>
    </source>
</evidence>
<name>A0A4Z2IM55_9TELE</name>
<gene>
    <name evidence="2" type="ORF">EYF80_010578</name>
</gene>
<sequence length="75" mass="8255">MSVKSRKEIILRKSPGQPGSTQTESPLGHHTLFAQGVNNNNNKITERPRAAKNKATVGMLIKGREVIAYLISLRT</sequence>
<proteinExistence type="predicted"/>
<evidence type="ECO:0000256" key="1">
    <source>
        <dbReference type="SAM" id="MobiDB-lite"/>
    </source>
</evidence>
<protein>
    <submittedName>
        <fullName evidence="2">Uncharacterized protein</fullName>
    </submittedName>
</protein>
<feature type="region of interest" description="Disordered" evidence="1">
    <location>
        <begin position="1"/>
        <end position="27"/>
    </location>
</feature>
<dbReference type="Proteomes" id="UP000314294">
    <property type="component" value="Unassembled WGS sequence"/>
</dbReference>
<feature type="compositionally biased region" description="Basic and acidic residues" evidence="1">
    <location>
        <begin position="1"/>
        <end position="11"/>
    </location>
</feature>
<evidence type="ECO:0000313" key="3">
    <source>
        <dbReference type="Proteomes" id="UP000314294"/>
    </source>
</evidence>
<comment type="caution">
    <text evidence="2">The sequence shown here is derived from an EMBL/GenBank/DDBJ whole genome shotgun (WGS) entry which is preliminary data.</text>
</comment>
<organism evidence="2 3">
    <name type="scientific">Liparis tanakae</name>
    <name type="common">Tanaka's snailfish</name>
    <dbReference type="NCBI Taxonomy" id="230148"/>
    <lineage>
        <taxon>Eukaryota</taxon>
        <taxon>Metazoa</taxon>
        <taxon>Chordata</taxon>
        <taxon>Craniata</taxon>
        <taxon>Vertebrata</taxon>
        <taxon>Euteleostomi</taxon>
        <taxon>Actinopterygii</taxon>
        <taxon>Neopterygii</taxon>
        <taxon>Teleostei</taxon>
        <taxon>Neoteleostei</taxon>
        <taxon>Acanthomorphata</taxon>
        <taxon>Eupercaria</taxon>
        <taxon>Perciformes</taxon>
        <taxon>Cottioidei</taxon>
        <taxon>Cottales</taxon>
        <taxon>Liparidae</taxon>
        <taxon>Liparis</taxon>
    </lineage>
</organism>
<keyword evidence="3" id="KW-1185">Reference proteome</keyword>
<accession>A0A4Z2IM55</accession>
<dbReference type="AlphaFoldDB" id="A0A4Z2IM55"/>